<comment type="caution">
    <text evidence="3">The sequence shown here is derived from an EMBL/GenBank/DDBJ whole genome shotgun (WGS) entry which is preliminary data.</text>
</comment>
<evidence type="ECO:0000313" key="3">
    <source>
        <dbReference type="EMBL" id="KAF5561157.1"/>
    </source>
</evidence>
<feature type="coiled-coil region" evidence="1">
    <location>
        <begin position="83"/>
        <end position="110"/>
    </location>
</feature>
<feature type="compositionally biased region" description="Polar residues" evidence="2">
    <location>
        <begin position="114"/>
        <end position="125"/>
    </location>
</feature>
<protein>
    <submittedName>
        <fullName evidence="3">Uncharacterized protein</fullName>
    </submittedName>
</protein>
<dbReference type="OrthoDB" id="5102578at2759"/>
<dbReference type="EMBL" id="JAAOAQ010000218">
    <property type="protein sequence ID" value="KAF5561157.1"/>
    <property type="molecule type" value="Genomic_DNA"/>
</dbReference>
<name>A0A8H5NCM7_9HYPO</name>
<proteinExistence type="predicted"/>
<sequence length="145" mass="16929">MDFQRMRDEMRHAQQRNLYLERKVEEETQKRHNAERHKQALQDQLNEKSDQLRDAVTHLGESRRYARGLEGQLRQMQAYITHHQQISVQIAELEKQHKALNAKRQQCINIMADQSSTRIEGSNAATKRPAAGSADGKGFKRPRQN</sequence>
<keyword evidence="1" id="KW-0175">Coiled coil</keyword>
<gene>
    <name evidence="3" type="ORF">FPHYL_6345</name>
</gene>
<keyword evidence="4" id="KW-1185">Reference proteome</keyword>
<evidence type="ECO:0000256" key="2">
    <source>
        <dbReference type="SAM" id="MobiDB-lite"/>
    </source>
</evidence>
<feature type="region of interest" description="Disordered" evidence="2">
    <location>
        <begin position="27"/>
        <end position="49"/>
    </location>
</feature>
<evidence type="ECO:0000313" key="4">
    <source>
        <dbReference type="Proteomes" id="UP000582016"/>
    </source>
</evidence>
<accession>A0A8H5NCM7</accession>
<dbReference type="AlphaFoldDB" id="A0A8H5NCM7"/>
<reference evidence="3 4" key="1">
    <citation type="submission" date="2020-05" db="EMBL/GenBank/DDBJ databases">
        <title>Identification and distribution of gene clusters putatively required for synthesis of sphingolipid metabolism inhibitors in phylogenetically diverse species of the filamentous fungus Fusarium.</title>
        <authorList>
            <person name="Kim H.-S."/>
            <person name="Busman M."/>
            <person name="Brown D.W."/>
            <person name="Divon H."/>
            <person name="Uhlig S."/>
            <person name="Proctor R.H."/>
        </authorList>
    </citation>
    <scope>NUCLEOTIDE SEQUENCE [LARGE SCALE GENOMIC DNA]</scope>
    <source>
        <strain evidence="3 4">NRRL 13617</strain>
    </source>
</reference>
<feature type="region of interest" description="Disordered" evidence="2">
    <location>
        <begin position="114"/>
        <end position="145"/>
    </location>
</feature>
<organism evidence="3 4">
    <name type="scientific">Fusarium phyllophilum</name>
    <dbReference type="NCBI Taxonomy" id="47803"/>
    <lineage>
        <taxon>Eukaryota</taxon>
        <taxon>Fungi</taxon>
        <taxon>Dikarya</taxon>
        <taxon>Ascomycota</taxon>
        <taxon>Pezizomycotina</taxon>
        <taxon>Sordariomycetes</taxon>
        <taxon>Hypocreomycetidae</taxon>
        <taxon>Hypocreales</taxon>
        <taxon>Nectriaceae</taxon>
        <taxon>Fusarium</taxon>
        <taxon>Fusarium fujikuroi species complex</taxon>
    </lineage>
</organism>
<evidence type="ECO:0000256" key="1">
    <source>
        <dbReference type="SAM" id="Coils"/>
    </source>
</evidence>
<dbReference type="Proteomes" id="UP000582016">
    <property type="component" value="Unassembled WGS sequence"/>
</dbReference>